<dbReference type="PROSITE" id="PS50893">
    <property type="entry name" value="ABC_TRANSPORTER_2"/>
    <property type="match status" value="1"/>
</dbReference>
<dbReference type="InterPro" id="IPR027417">
    <property type="entry name" value="P-loop_NTPase"/>
</dbReference>
<accession>X0U2A9</accession>
<gene>
    <name evidence="6" type="ORF">S01H1_19478</name>
</gene>
<feature type="non-terminal residue" evidence="6">
    <location>
        <position position="1"/>
    </location>
</feature>
<dbReference type="SMART" id="SM00382">
    <property type="entry name" value="AAA"/>
    <property type="match status" value="1"/>
</dbReference>
<dbReference type="InterPro" id="IPR017911">
    <property type="entry name" value="MacB-like_ATP-bd"/>
</dbReference>
<keyword evidence="3" id="KW-0547">Nucleotide-binding</keyword>
<organism evidence="6">
    <name type="scientific">marine sediment metagenome</name>
    <dbReference type="NCBI Taxonomy" id="412755"/>
    <lineage>
        <taxon>unclassified sequences</taxon>
        <taxon>metagenomes</taxon>
        <taxon>ecological metagenomes</taxon>
    </lineage>
</organism>
<dbReference type="GO" id="GO:0005524">
    <property type="term" value="F:ATP binding"/>
    <property type="evidence" value="ECO:0007669"/>
    <property type="project" value="UniProtKB-KW"/>
</dbReference>
<sequence length="195" mass="21158">TVGLLGPSGAGKSSLLHLLGLLDRPNAGSIVLDGADCIVLSDRERTLIRRSKLGFVYQFHHLLQEFSALENVILPQLVLGKSRADADKHAMKLLDQLGLAGRLDHRPGQLSGGEQQRVAIARAVANSPKLLLADEPTGNLDPETAEIVFQQLLNLVKDTGLTAIIATHNLELARRMTRIWKLDQSKIVESAPSDI</sequence>
<dbReference type="EMBL" id="BARS01010522">
    <property type="protein sequence ID" value="GAF94527.1"/>
    <property type="molecule type" value="Genomic_DNA"/>
</dbReference>
<evidence type="ECO:0000256" key="3">
    <source>
        <dbReference type="ARBA" id="ARBA00022741"/>
    </source>
</evidence>
<feature type="domain" description="ABC transporter" evidence="5">
    <location>
        <begin position="2"/>
        <end position="195"/>
    </location>
</feature>
<keyword evidence="2" id="KW-0813">Transport</keyword>
<dbReference type="AlphaFoldDB" id="X0U2A9"/>
<keyword evidence="4" id="KW-0067">ATP-binding</keyword>
<protein>
    <recommendedName>
        <fullName evidence="5">ABC transporter domain-containing protein</fullName>
    </recommendedName>
</protein>
<dbReference type="InterPro" id="IPR017871">
    <property type="entry name" value="ABC_transporter-like_CS"/>
</dbReference>
<dbReference type="Pfam" id="PF00005">
    <property type="entry name" value="ABC_tran"/>
    <property type="match status" value="1"/>
</dbReference>
<reference evidence="6" key="1">
    <citation type="journal article" date="2014" name="Front. Microbiol.">
        <title>High frequency of phylogenetically diverse reductive dehalogenase-homologous genes in deep subseafloor sedimentary metagenomes.</title>
        <authorList>
            <person name="Kawai M."/>
            <person name="Futagami T."/>
            <person name="Toyoda A."/>
            <person name="Takaki Y."/>
            <person name="Nishi S."/>
            <person name="Hori S."/>
            <person name="Arai W."/>
            <person name="Tsubouchi T."/>
            <person name="Morono Y."/>
            <person name="Uchiyama I."/>
            <person name="Ito T."/>
            <person name="Fujiyama A."/>
            <person name="Inagaki F."/>
            <person name="Takami H."/>
        </authorList>
    </citation>
    <scope>NUCLEOTIDE SEQUENCE</scope>
    <source>
        <strain evidence="6">Expedition CK06-06</strain>
    </source>
</reference>
<evidence type="ECO:0000259" key="5">
    <source>
        <dbReference type="PROSITE" id="PS50893"/>
    </source>
</evidence>
<dbReference type="Gene3D" id="3.40.50.300">
    <property type="entry name" value="P-loop containing nucleotide triphosphate hydrolases"/>
    <property type="match status" value="1"/>
</dbReference>
<comment type="similarity">
    <text evidence="1">Belongs to the ABC transporter superfamily.</text>
</comment>
<evidence type="ECO:0000313" key="6">
    <source>
        <dbReference type="EMBL" id="GAF94527.1"/>
    </source>
</evidence>
<proteinExistence type="inferred from homology"/>
<comment type="caution">
    <text evidence="6">The sequence shown here is derived from an EMBL/GenBank/DDBJ whole genome shotgun (WGS) entry which is preliminary data.</text>
</comment>
<evidence type="ECO:0000256" key="4">
    <source>
        <dbReference type="ARBA" id="ARBA00022840"/>
    </source>
</evidence>
<evidence type="ECO:0000256" key="2">
    <source>
        <dbReference type="ARBA" id="ARBA00022448"/>
    </source>
</evidence>
<dbReference type="CDD" id="cd03255">
    <property type="entry name" value="ABC_MJ0796_LolCDE_FtsE"/>
    <property type="match status" value="1"/>
</dbReference>
<dbReference type="SUPFAM" id="SSF52540">
    <property type="entry name" value="P-loop containing nucleoside triphosphate hydrolases"/>
    <property type="match status" value="1"/>
</dbReference>
<dbReference type="PANTHER" id="PTHR42798:SF2">
    <property type="entry name" value="ABC TRANSPORTER ATP-BINDING PROTEIN MG467-RELATED"/>
    <property type="match status" value="1"/>
</dbReference>
<evidence type="ECO:0000256" key="1">
    <source>
        <dbReference type="ARBA" id="ARBA00005417"/>
    </source>
</evidence>
<dbReference type="PANTHER" id="PTHR42798">
    <property type="entry name" value="LIPOPROTEIN-RELEASING SYSTEM ATP-BINDING PROTEIN LOLD"/>
    <property type="match status" value="1"/>
</dbReference>
<dbReference type="InterPro" id="IPR003593">
    <property type="entry name" value="AAA+_ATPase"/>
</dbReference>
<dbReference type="GO" id="GO:0016887">
    <property type="term" value="F:ATP hydrolysis activity"/>
    <property type="evidence" value="ECO:0007669"/>
    <property type="project" value="InterPro"/>
</dbReference>
<dbReference type="PROSITE" id="PS00211">
    <property type="entry name" value="ABC_TRANSPORTER_1"/>
    <property type="match status" value="1"/>
</dbReference>
<name>X0U2A9_9ZZZZ</name>
<dbReference type="InterPro" id="IPR003439">
    <property type="entry name" value="ABC_transporter-like_ATP-bd"/>
</dbReference>